<dbReference type="InterPro" id="IPR000592">
    <property type="entry name" value="Ribosomal_eS27"/>
</dbReference>
<keyword evidence="2 5" id="KW-0862">Zinc</keyword>
<evidence type="ECO:0000256" key="4">
    <source>
        <dbReference type="ARBA" id="ARBA00023274"/>
    </source>
</evidence>
<dbReference type="AlphaFoldDB" id="A0A8J6BUW0"/>
<evidence type="ECO:0000256" key="5">
    <source>
        <dbReference type="RuleBase" id="RU000671"/>
    </source>
</evidence>
<name>A0A8J6BUW0_9EUKA</name>
<keyword evidence="5" id="KW-0479">Metal-binding</keyword>
<dbReference type="Proteomes" id="UP000717585">
    <property type="component" value="Unassembled WGS sequence"/>
</dbReference>
<dbReference type="Pfam" id="PF01667">
    <property type="entry name" value="Ribosomal_S27e"/>
    <property type="match status" value="1"/>
</dbReference>
<dbReference type="GO" id="GO:0005840">
    <property type="term" value="C:ribosome"/>
    <property type="evidence" value="ECO:0007669"/>
    <property type="project" value="UniProtKB-KW"/>
</dbReference>
<keyword evidence="3 5" id="KW-0689">Ribosomal protein</keyword>
<protein>
    <recommendedName>
        <fullName evidence="5">40S ribosomal protein S27</fullName>
    </recommendedName>
</protein>
<keyword evidence="5" id="KW-0863">Zinc-finger</keyword>
<evidence type="ECO:0000256" key="1">
    <source>
        <dbReference type="ARBA" id="ARBA00010919"/>
    </source>
</evidence>
<sequence length="82" mass="8912">MAYDLLRPTEASEKNAHKLKRLVQSPNSYFMDVKCPHCIEITTVFSHATTPVACPECGFLIATPAGGKAKLGKGCEFRVKSA</sequence>
<dbReference type="InterPro" id="IPR023407">
    <property type="entry name" value="Ribosomal_eS27_Zn-bd_dom_sf"/>
</dbReference>
<proteinExistence type="inferred from homology"/>
<gene>
    <name evidence="6" type="ORF">J8273_7024</name>
</gene>
<dbReference type="Gene3D" id="2.20.25.100">
    <property type="entry name" value="Zn-binding ribosomal proteins"/>
    <property type="match status" value="1"/>
</dbReference>
<dbReference type="EMBL" id="JAHDYR010000062">
    <property type="protein sequence ID" value="KAG9390771.1"/>
    <property type="molecule type" value="Genomic_DNA"/>
</dbReference>
<dbReference type="GO" id="GO:0003735">
    <property type="term" value="F:structural constituent of ribosome"/>
    <property type="evidence" value="ECO:0007669"/>
    <property type="project" value="InterPro"/>
</dbReference>
<comment type="similarity">
    <text evidence="1 5">Belongs to the eukaryotic ribosomal protein eS27 family.</text>
</comment>
<dbReference type="PANTHER" id="PTHR11594">
    <property type="entry name" value="40S RIBOSOMAL PROTEIN S27"/>
    <property type="match status" value="1"/>
</dbReference>
<keyword evidence="7" id="KW-1185">Reference proteome</keyword>
<dbReference type="HAMAP" id="MF_00371">
    <property type="entry name" value="Ribosomal_eS27"/>
    <property type="match status" value="1"/>
</dbReference>
<accession>A0A8J6BUW0</accession>
<reference evidence="6" key="1">
    <citation type="submission" date="2021-05" db="EMBL/GenBank/DDBJ databases">
        <title>A free-living protist that lacks canonical eukaryotic 1 DNA replication and segregation systems.</title>
        <authorList>
            <person name="Salas-Leiva D.E."/>
            <person name="Tromer E.C."/>
            <person name="Curtis B.A."/>
            <person name="Jerlstrom-Hultqvist J."/>
            <person name="Kolisko M."/>
            <person name="Yi Z."/>
            <person name="Salas-Leiva J.S."/>
            <person name="Gallot-Lavallee L."/>
            <person name="Kops G.J.P.L."/>
            <person name="Archibald J.M."/>
            <person name="Simpson A.G.B."/>
            <person name="Roger A.J."/>
        </authorList>
    </citation>
    <scope>NUCLEOTIDE SEQUENCE</scope>
    <source>
        <strain evidence="6">BICM</strain>
    </source>
</reference>
<organism evidence="6 7">
    <name type="scientific">Carpediemonas membranifera</name>
    <dbReference type="NCBI Taxonomy" id="201153"/>
    <lineage>
        <taxon>Eukaryota</taxon>
        <taxon>Metamonada</taxon>
        <taxon>Carpediemonas-like organisms</taxon>
        <taxon>Carpediemonas</taxon>
    </lineage>
</organism>
<keyword evidence="4 5" id="KW-0687">Ribonucleoprotein</keyword>
<dbReference type="InterPro" id="IPR011332">
    <property type="entry name" value="Ribosomal_zn-bd"/>
</dbReference>
<dbReference type="GO" id="GO:0006412">
    <property type="term" value="P:translation"/>
    <property type="evidence" value="ECO:0007669"/>
    <property type="project" value="InterPro"/>
</dbReference>
<comment type="caution">
    <text evidence="6">The sequence shown here is derived from an EMBL/GenBank/DDBJ whole genome shotgun (WGS) entry which is preliminary data.</text>
</comment>
<evidence type="ECO:0000256" key="3">
    <source>
        <dbReference type="ARBA" id="ARBA00022980"/>
    </source>
</evidence>
<evidence type="ECO:0000313" key="7">
    <source>
        <dbReference type="Proteomes" id="UP000717585"/>
    </source>
</evidence>
<dbReference type="GO" id="GO:0008270">
    <property type="term" value="F:zinc ion binding"/>
    <property type="evidence" value="ECO:0007669"/>
    <property type="project" value="UniProtKB-KW"/>
</dbReference>
<dbReference type="GO" id="GO:1990904">
    <property type="term" value="C:ribonucleoprotein complex"/>
    <property type="evidence" value="ECO:0007669"/>
    <property type="project" value="UniProtKB-KW"/>
</dbReference>
<dbReference type="FunFam" id="2.20.25.100:FF:000001">
    <property type="entry name" value="40S ribosomal protein S27"/>
    <property type="match status" value="1"/>
</dbReference>
<evidence type="ECO:0000256" key="2">
    <source>
        <dbReference type="ARBA" id="ARBA00022833"/>
    </source>
</evidence>
<comment type="cofactor">
    <cofactor evidence="5">
        <name>Zn(2+)</name>
        <dbReference type="ChEBI" id="CHEBI:29105"/>
    </cofactor>
    <text evidence="5">Binds 1 zinc ion per subunit.</text>
</comment>
<dbReference type="OrthoDB" id="5567124at2759"/>
<dbReference type="PROSITE" id="PS01168">
    <property type="entry name" value="RIBOSOMAL_S27E"/>
    <property type="match status" value="1"/>
</dbReference>
<evidence type="ECO:0000313" key="6">
    <source>
        <dbReference type="EMBL" id="KAG9390771.1"/>
    </source>
</evidence>
<dbReference type="SUPFAM" id="SSF57829">
    <property type="entry name" value="Zn-binding ribosomal proteins"/>
    <property type="match status" value="1"/>
</dbReference>